<dbReference type="RefSeq" id="WP_317996670.1">
    <property type="nucleotide sequence ID" value="NZ_AP025523.1"/>
</dbReference>
<keyword evidence="1" id="KW-0812">Transmembrane</keyword>
<dbReference type="AlphaFoldDB" id="A0AAN1XU74"/>
<organism evidence="2 3">
    <name type="scientific">Vulcanimicrobium alpinum</name>
    <dbReference type="NCBI Taxonomy" id="3016050"/>
    <lineage>
        <taxon>Bacteria</taxon>
        <taxon>Bacillati</taxon>
        <taxon>Vulcanimicrobiota</taxon>
        <taxon>Vulcanimicrobiia</taxon>
        <taxon>Vulcanimicrobiales</taxon>
        <taxon>Vulcanimicrobiaceae</taxon>
        <taxon>Vulcanimicrobium</taxon>
    </lineage>
</organism>
<accession>A0AAN1XU74</accession>
<evidence type="ECO:0000256" key="1">
    <source>
        <dbReference type="SAM" id="Phobius"/>
    </source>
</evidence>
<evidence type="ECO:0000313" key="3">
    <source>
        <dbReference type="Proteomes" id="UP001317532"/>
    </source>
</evidence>
<reference evidence="2 3" key="1">
    <citation type="journal article" date="2022" name="ISME Commun">
        <title>Vulcanimicrobium alpinus gen. nov. sp. nov., the first cultivated representative of the candidate phylum 'Eremiobacterota', is a metabolically versatile aerobic anoxygenic phototroph.</title>
        <authorList>
            <person name="Yabe S."/>
            <person name="Muto K."/>
            <person name="Abe K."/>
            <person name="Yokota A."/>
            <person name="Staudigel H."/>
            <person name="Tebo B.M."/>
        </authorList>
    </citation>
    <scope>NUCLEOTIDE SEQUENCE [LARGE SCALE GENOMIC DNA]</scope>
    <source>
        <strain evidence="2 3">WC8-2</strain>
    </source>
</reference>
<dbReference type="KEGG" id="vab:WPS_09190"/>
<protein>
    <recommendedName>
        <fullName evidence="4">Cardiolipin synthase N-terminal domain-containing protein</fullName>
    </recommendedName>
</protein>
<gene>
    <name evidence="2" type="ORF">WPS_09190</name>
</gene>
<evidence type="ECO:0008006" key="4">
    <source>
        <dbReference type="Google" id="ProtNLM"/>
    </source>
</evidence>
<feature type="transmembrane region" description="Helical" evidence="1">
    <location>
        <begin position="6"/>
        <end position="25"/>
    </location>
</feature>
<feature type="transmembrane region" description="Helical" evidence="1">
    <location>
        <begin position="37"/>
        <end position="56"/>
    </location>
</feature>
<keyword evidence="1" id="KW-0472">Membrane</keyword>
<proteinExistence type="predicted"/>
<dbReference type="Proteomes" id="UP001317532">
    <property type="component" value="Chromosome"/>
</dbReference>
<dbReference type="EMBL" id="AP025523">
    <property type="protein sequence ID" value="BDE05643.1"/>
    <property type="molecule type" value="Genomic_DNA"/>
</dbReference>
<sequence length="62" mass="6815">MKLTLEILISAFLHPVAVVLTWINLAARSDLTSMQKAIWAIVALLWGVGPILYILVGDGVLW</sequence>
<name>A0AAN1XU74_UNVUL</name>
<keyword evidence="3" id="KW-1185">Reference proteome</keyword>
<evidence type="ECO:0000313" key="2">
    <source>
        <dbReference type="EMBL" id="BDE05643.1"/>
    </source>
</evidence>
<keyword evidence="1" id="KW-1133">Transmembrane helix</keyword>